<sequence length="77" mass="8657">MYVPVRWIGKGGNLPGSTCLVHLLRSITHTLRTCGHEKHEAIGQAEVKWPVRDHVTRKFVTCHPRASSNSETRSPVE</sequence>
<name>A0AAE0ZZA8_9GAST</name>
<comment type="caution">
    <text evidence="1">The sequence shown here is derived from an EMBL/GenBank/DDBJ whole genome shotgun (WGS) entry which is preliminary data.</text>
</comment>
<gene>
    <name evidence="1" type="ORF">RRG08_018180</name>
</gene>
<accession>A0AAE0ZZA8</accession>
<dbReference type="AlphaFoldDB" id="A0AAE0ZZA8"/>
<dbReference type="Proteomes" id="UP001283361">
    <property type="component" value="Unassembled WGS sequence"/>
</dbReference>
<protein>
    <submittedName>
        <fullName evidence="1">Uncharacterized protein</fullName>
    </submittedName>
</protein>
<dbReference type="EMBL" id="JAWDGP010003041">
    <property type="protein sequence ID" value="KAK3778012.1"/>
    <property type="molecule type" value="Genomic_DNA"/>
</dbReference>
<keyword evidence="2" id="KW-1185">Reference proteome</keyword>
<organism evidence="1 2">
    <name type="scientific">Elysia crispata</name>
    <name type="common">lettuce slug</name>
    <dbReference type="NCBI Taxonomy" id="231223"/>
    <lineage>
        <taxon>Eukaryota</taxon>
        <taxon>Metazoa</taxon>
        <taxon>Spiralia</taxon>
        <taxon>Lophotrochozoa</taxon>
        <taxon>Mollusca</taxon>
        <taxon>Gastropoda</taxon>
        <taxon>Heterobranchia</taxon>
        <taxon>Euthyneura</taxon>
        <taxon>Panpulmonata</taxon>
        <taxon>Sacoglossa</taxon>
        <taxon>Placobranchoidea</taxon>
        <taxon>Plakobranchidae</taxon>
        <taxon>Elysia</taxon>
    </lineage>
</organism>
<evidence type="ECO:0000313" key="2">
    <source>
        <dbReference type="Proteomes" id="UP001283361"/>
    </source>
</evidence>
<evidence type="ECO:0000313" key="1">
    <source>
        <dbReference type="EMBL" id="KAK3778012.1"/>
    </source>
</evidence>
<reference evidence="1" key="1">
    <citation type="journal article" date="2023" name="G3 (Bethesda)">
        <title>A reference genome for the long-term kleptoplast-retaining sea slug Elysia crispata morphotype clarki.</title>
        <authorList>
            <person name="Eastman K.E."/>
            <person name="Pendleton A.L."/>
            <person name="Shaikh M.A."/>
            <person name="Suttiyut T."/>
            <person name="Ogas R."/>
            <person name="Tomko P."/>
            <person name="Gavelis G."/>
            <person name="Widhalm J.R."/>
            <person name="Wisecaver J.H."/>
        </authorList>
    </citation>
    <scope>NUCLEOTIDE SEQUENCE</scope>
    <source>
        <strain evidence="1">ECLA1</strain>
    </source>
</reference>
<proteinExistence type="predicted"/>